<reference evidence="1 2" key="2">
    <citation type="journal article" date="2011" name="ISME J.">
        <title>RNA-seq reveals cooperative metabolic interactions between two termite-gut spirochete species in co-culture.</title>
        <authorList>
            <person name="Rosenthal A.Z."/>
            <person name="Matson E.G."/>
            <person name="Eldar A."/>
            <person name="Leadbetter J.R."/>
        </authorList>
    </citation>
    <scope>NUCLEOTIDE SEQUENCE [LARGE SCALE GENOMIC DNA]</scope>
    <source>
        <strain evidence="2">ATCC BAA-888 / DSM 13862 / ZAS-9</strain>
    </source>
</reference>
<evidence type="ECO:0000313" key="2">
    <source>
        <dbReference type="Proteomes" id="UP000009222"/>
    </source>
</evidence>
<keyword evidence="2" id="KW-1185">Reference proteome</keyword>
<name>F5YB80_LEAAZ</name>
<evidence type="ECO:0000313" key="1">
    <source>
        <dbReference type="EMBL" id="AEF80242.1"/>
    </source>
</evidence>
<dbReference type="HOGENOM" id="CLU_3158990_0_0_12"/>
<gene>
    <name evidence="1" type="ordered locus">TREAZ_2988</name>
</gene>
<organism evidence="1 2">
    <name type="scientific">Leadbettera azotonutricia (strain ATCC BAA-888 / DSM 13862 / ZAS-9)</name>
    <name type="common">Treponema azotonutricium</name>
    <dbReference type="NCBI Taxonomy" id="545695"/>
    <lineage>
        <taxon>Bacteria</taxon>
        <taxon>Pseudomonadati</taxon>
        <taxon>Spirochaetota</taxon>
        <taxon>Spirochaetia</taxon>
        <taxon>Spirochaetales</taxon>
        <taxon>Breznakiellaceae</taxon>
        <taxon>Leadbettera</taxon>
    </lineage>
</organism>
<proteinExistence type="predicted"/>
<dbReference type="AlphaFoldDB" id="F5YB80"/>
<dbReference type="InParanoid" id="F5YB80"/>
<dbReference type="Proteomes" id="UP000009222">
    <property type="component" value="Chromosome"/>
</dbReference>
<sequence>MTYCTCKFPKVKIVRNLLKTEPNTELYNYPEKGCCPLMRRTKTKLKAV</sequence>
<protein>
    <submittedName>
        <fullName evidence="1">Uncharacterized protein</fullName>
    </submittedName>
</protein>
<reference evidence="2" key="1">
    <citation type="submission" date="2009-12" db="EMBL/GenBank/DDBJ databases">
        <title>Complete sequence of Treponema azotonutricium strain ZAS-9.</title>
        <authorList>
            <person name="Tetu S.G."/>
            <person name="Matson E."/>
            <person name="Ren Q."/>
            <person name="Seshadri R."/>
            <person name="Elbourne L."/>
            <person name="Hassan K.A."/>
            <person name="Durkin A."/>
            <person name="Radune D."/>
            <person name="Mohamoud Y."/>
            <person name="Shay R."/>
            <person name="Jin S."/>
            <person name="Zhang X."/>
            <person name="Lucey K."/>
            <person name="Ballor N.R."/>
            <person name="Ottesen E."/>
            <person name="Rosenthal R."/>
            <person name="Allen A."/>
            <person name="Leadbetter J.R."/>
            <person name="Paulsen I.T."/>
        </authorList>
    </citation>
    <scope>NUCLEOTIDE SEQUENCE [LARGE SCALE GENOMIC DNA]</scope>
    <source>
        <strain evidence="2">ATCC BAA-888 / DSM 13862 / ZAS-9</strain>
    </source>
</reference>
<accession>F5YB80</accession>
<dbReference type="EMBL" id="CP001841">
    <property type="protein sequence ID" value="AEF80242.1"/>
    <property type="molecule type" value="Genomic_DNA"/>
</dbReference>
<dbReference type="KEGG" id="taz:TREAZ_2988"/>